<comment type="caution">
    <text evidence="2">The sequence shown here is derived from an EMBL/GenBank/DDBJ whole genome shotgun (WGS) entry which is preliminary data.</text>
</comment>
<protein>
    <submittedName>
        <fullName evidence="2">Uncharacterized protein</fullName>
    </submittedName>
</protein>
<feature type="chain" id="PRO_5034067612" evidence="1">
    <location>
        <begin position="22"/>
        <end position="428"/>
    </location>
</feature>
<evidence type="ECO:0000313" key="2">
    <source>
        <dbReference type="EMBL" id="KAF6217756.1"/>
    </source>
</evidence>
<dbReference type="AlphaFoldDB" id="A0A8H6C6V5"/>
<keyword evidence="3" id="KW-1185">Reference proteome</keyword>
<keyword evidence="1" id="KW-0732">Signal</keyword>
<dbReference type="EMBL" id="JACCJB010000025">
    <property type="protein sequence ID" value="KAF6217756.1"/>
    <property type="molecule type" value="Genomic_DNA"/>
</dbReference>
<proteinExistence type="predicted"/>
<name>A0A8H6C6V5_9LECA</name>
<accession>A0A8H6C6V5</accession>
<organism evidence="2 3">
    <name type="scientific">Letharia lupina</name>
    <dbReference type="NCBI Taxonomy" id="560253"/>
    <lineage>
        <taxon>Eukaryota</taxon>
        <taxon>Fungi</taxon>
        <taxon>Dikarya</taxon>
        <taxon>Ascomycota</taxon>
        <taxon>Pezizomycotina</taxon>
        <taxon>Lecanoromycetes</taxon>
        <taxon>OSLEUM clade</taxon>
        <taxon>Lecanoromycetidae</taxon>
        <taxon>Lecanorales</taxon>
        <taxon>Lecanorineae</taxon>
        <taxon>Parmeliaceae</taxon>
        <taxon>Letharia</taxon>
    </lineage>
</organism>
<dbReference type="GeneID" id="59334984"/>
<reference evidence="2 3" key="1">
    <citation type="journal article" date="2020" name="Genomics">
        <title>Complete, high-quality genomes from long-read metagenomic sequencing of two wolf lichen thalli reveals enigmatic genome architecture.</title>
        <authorList>
            <person name="McKenzie S.K."/>
            <person name="Walston R.F."/>
            <person name="Allen J.L."/>
        </authorList>
    </citation>
    <scope>NUCLEOTIDE SEQUENCE [LARGE SCALE GENOMIC DNA]</scope>
    <source>
        <strain evidence="2">WasteWater1</strain>
    </source>
</reference>
<sequence>MNKAAYLSLVAILVAVTLVAPSSITVHPLQRRQGVNCTDPNAITSGLCWEELHLAEYLTDWHTNRPICSTIYGTLEDGANCCAPNEVWSTCFIRLAIGNHGYNCININEGTCPNFQVGASIAPQVRYILGTMYNINNFFSNWNGALPYATLSALLINQPLVLEIDPIQKTNLLFSDLLSALTAGLSFIAAPELSGLAGTAATALIKGLQAAPSVAKAIWPTGTADSQSEQLANLDSYLSQIDQNFTTRITQGLYTIMSDVPSFNGFASSGQFSGPNNLSLPADSDILALGLRTFILSSAMSANKWRAVTRSDLTMADVAGSVPGSGGSDCTFGSNNICTNSKDETTVFYSNSTARAYEVVLSGAGPDPTSFMNEIVNKEWSNLEQLFDGAYNCSFAPGGSGIGKPLSLFNGTAVDFACMSQLSISEGK</sequence>
<feature type="signal peptide" evidence="1">
    <location>
        <begin position="1"/>
        <end position="21"/>
    </location>
</feature>
<dbReference type="Proteomes" id="UP000593566">
    <property type="component" value="Unassembled WGS sequence"/>
</dbReference>
<dbReference type="RefSeq" id="XP_037147191.1">
    <property type="nucleotide sequence ID" value="XM_037297481.1"/>
</dbReference>
<gene>
    <name evidence="2" type="ORF">HO133_006583</name>
</gene>
<evidence type="ECO:0000256" key="1">
    <source>
        <dbReference type="SAM" id="SignalP"/>
    </source>
</evidence>
<evidence type="ECO:0000313" key="3">
    <source>
        <dbReference type="Proteomes" id="UP000593566"/>
    </source>
</evidence>